<dbReference type="Gene3D" id="2.80.10.50">
    <property type="match status" value="1"/>
</dbReference>
<evidence type="ECO:0000259" key="10">
    <source>
        <dbReference type="Pfam" id="PF00535"/>
    </source>
</evidence>
<keyword evidence="5" id="KW-1133">Transmembrane helix</keyword>
<name>A0ABD2QAZ2_9PLAT</name>
<evidence type="ECO:0000256" key="8">
    <source>
        <dbReference type="ARBA" id="ARBA00037847"/>
    </source>
</evidence>
<dbReference type="CDD" id="cd02510">
    <property type="entry name" value="pp-GalNAc-T"/>
    <property type="match status" value="1"/>
</dbReference>
<dbReference type="InterPro" id="IPR001173">
    <property type="entry name" value="Glyco_trans_2-like"/>
</dbReference>
<evidence type="ECO:0000256" key="5">
    <source>
        <dbReference type="ARBA" id="ARBA00022989"/>
    </source>
</evidence>
<evidence type="ECO:0000256" key="4">
    <source>
        <dbReference type="ARBA" id="ARBA00022968"/>
    </source>
</evidence>
<evidence type="ECO:0000256" key="9">
    <source>
        <dbReference type="RuleBase" id="RU361242"/>
    </source>
</evidence>
<dbReference type="SUPFAM" id="SSF50370">
    <property type="entry name" value="Ricin B-like lectins"/>
    <property type="match status" value="1"/>
</dbReference>
<evidence type="ECO:0000256" key="3">
    <source>
        <dbReference type="ARBA" id="ARBA00022692"/>
    </source>
</evidence>
<comment type="pathway">
    <text evidence="9">Protein modification; protein glycosylation.</text>
</comment>
<keyword evidence="9" id="KW-0430">Lectin</keyword>
<keyword evidence="9" id="KW-0328">Glycosyltransferase</keyword>
<comment type="cofactor">
    <cofactor evidence="9">
        <name>Mn(2+)</name>
        <dbReference type="ChEBI" id="CHEBI:29035"/>
    </cofactor>
</comment>
<dbReference type="EMBL" id="JBJKFK010000752">
    <property type="protein sequence ID" value="KAL3315441.1"/>
    <property type="molecule type" value="Genomic_DNA"/>
</dbReference>
<accession>A0ABD2QAZ2</accession>
<organism evidence="11 12">
    <name type="scientific">Cichlidogyrus casuarinus</name>
    <dbReference type="NCBI Taxonomy" id="1844966"/>
    <lineage>
        <taxon>Eukaryota</taxon>
        <taxon>Metazoa</taxon>
        <taxon>Spiralia</taxon>
        <taxon>Lophotrochozoa</taxon>
        <taxon>Platyhelminthes</taxon>
        <taxon>Monogenea</taxon>
        <taxon>Monopisthocotylea</taxon>
        <taxon>Dactylogyridea</taxon>
        <taxon>Ancyrocephalidae</taxon>
        <taxon>Cichlidogyrus</taxon>
    </lineage>
</organism>
<comment type="caution">
    <text evidence="11">The sequence shown here is derived from an EMBL/GenBank/DDBJ whole genome shotgun (WGS) entry which is preliminary data.</text>
</comment>
<evidence type="ECO:0000256" key="7">
    <source>
        <dbReference type="ARBA" id="ARBA00023157"/>
    </source>
</evidence>
<sequence>MVFRCKRNYEKNKLEKTSVIICFHNEAFTALLRSVHSVLDRSPPELLEDVILVDDASYLDILKKPLDDYVAQLQGKVKIVRLEKRSGLIQARLKGAEAAKAPILTFLDSHIECLPGWLEPLLYAIHENNKTVIAPVIVSIKDDTLAVNYVPLKSVQVGGFTWNLVFNWHYPPKRDLERPDAPFSPISTPTIAGGLFSIHRNFFDDLGRYDPQFEVWGAENLELSFKTWMCHGRLVVAPCSQVGHIFRSRSPYKWEANHKSPLAWNNARLAEVVLGEYKRFYFVNGNKAEFGDVSDRKAILQKLNCHDFKWYLNNIYPEKFDPSKSLIIGRIRNPTSNLCLDADHKATKISVYPCHKLGGNQVSESVS</sequence>
<dbReference type="AlphaFoldDB" id="A0ABD2QAZ2"/>
<evidence type="ECO:0000313" key="11">
    <source>
        <dbReference type="EMBL" id="KAL3315441.1"/>
    </source>
</evidence>
<dbReference type="InterPro" id="IPR029044">
    <property type="entry name" value="Nucleotide-diphossugar_trans"/>
</dbReference>
<dbReference type="GO" id="GO:0000139">
    <property type="term" value="C:Golgi membrane"/>
    <property type="evidence" value="ECO:0007669"/>
    <property type="project" value="UniProtKB-SubCell"/>
</dbReference>
<evidence type="ECO:0000256" key="2">
    <source>
        <dbReference type="ARBA" id="ARBA00005680"/>
    </source>
</evidence>
<keyword evidence="3" id="KW-0812">Transmembrane</keyword>
<keyword evidence="7 9" id="KW-1015">Disulfide bond</keyword>
<dbReference type="Proteomes" id="UP001626550">
    <property type="component" value="Unassembled WGS sequence"/>
</dbReference>
<dbReference type="InterPro" id="IPR045885">
    <property type="entry name" value="GalNAc-T"/>
</dbReference>
<evidence type="ECO:0000256" key="6">
    <source>
        <dbReference type="ARBA" id="ARBA00023136"/>
    </source>
</evidence>
<proteinExistence type="inferred from homology"/>
<keyword evidence="4" id="KW-0735">Signal-anchor</keyword>
<feature type="domain" description="Glycosyltransferase 2-like" evidence="10">
    <location>
        <begin position="18"/>
        <end position="200"/>
    </location>
</feature>
<keyword evidence="12" id="KW-1185">Reference proteome</keyword>
<evidence type="ECO:0000313" key="12">
    <source>
        <dbReference type="Proteomes" id="UP001626550"/>
    </source>
</evidence>
<evidence type="ECO:0000256" key="1">
    <source>
        <dbReference type="ARBA" id="ARBA00004606"/>
    </source>
</evidence>
<dbReference type="SUPFAM" id="SSF53448">
    <property type="entry name" value="Nucleotide-diphospho-sugar transferases"/>
    <property type="match status" value="1"/>
</dbReference>
<dbReference type="PANTHER" id="PTHR11675:SF131">
    <property type="entry name" value="POLYPEPTIDE N-ACETYLGALACTOSAMINYLTRANSFERASE 9-RELATED"/>
    <property type="match status" value="1"/>
</dbReference>
<keyword evidence="9" id="KW-0464">Manganese</keyword>
<keyword evidence="9" id="KW-0808">Transferase</keyword>
<dbReference type="InterPro" id="IPR035992">
    <property type="entry name" value="Ricin_B-like_lectins"/>
</dbReference>
<keyword evidence="6" id="KW-0472">Membrane</keyword>
<reference evidence="11 12" key="1">
    <citation type="submission" date="2024-11" db="EMBL/GenBank/DDBJ databases">
        <title>Adaptive evolution of stress response genes in parasites aligns with host niche diversity.</title>
        <authorList>
            <person name="Hahn C."/>
            <person name="Resl P."/>
        </authorList>
    </citation>
    <scope>NUCLEOTIDE SEQUENCE [LARGE SCALE GENOMIC DNA]</scope>
    <source>
        <strain evidence="11">EGGRZ-B1_66</strain>
        <tissue evidence="11">Body</tissue>
    </source>
</reference>
<dbReference type="EC" id="2.4.1.-" evidence="9"/>
<dbReference type="Pfam" id="PF00535">
    <property type="entry name" value="Glycos_transf_2"/>
    <property type="match status" value="1"/>
</dbReference>
<dbReference type="PANTHER" id="PTHR11675">
    <property type="entry name" value="N-ACETYLGALACTOSAMINYLTRANSFERASE"/>
    <property type="match status" value="1"/>
</dbReference>
<keyword evidence="9" id="KW-0333">Golgi apparatus</keyword>
<dbReference type="Gene3D" id="3.90.550.10">
    <property type="entry name" value="Spore Coat Polysaccharide Biosynthesis Protein SpsA, Chain A"/>
    <property type="match status" value="1"/>
</dbReference>
<gene>
    <name evidence="11" type="primary">GLY-5_1</name>
    <name evidence="11" type="ORF">Ciccas_005933</name>
</gene>
<dbReference type="GO" id="GO:0016757">
    <property type="term" value="F:glycosyltransferase activity"/>
    <property type="evidence" value="ECO:0007669"/>
    <property type="project" value="UniProtKB-KW"/>
</dbReference>
<comment type="similarity">
    <text evidence="2 9">Belongs to the glycosyltransferase 2 family. GalNAc-T subfamily.</text>
</comment>
<dbReference type="GO" id="GO:0030246">
    <property type="term" value="F:carbohydrate binding"/>
    <property type="evidence" value="ECO:0007669"/>
    <property type="project" value="UniProtKB-KW"/>
</dbReference>
<comment type="subcellular location">
    <subcellularLocation>
        <location evidence="8">Endomembrane system</location>
        <topology evidence="8">Single-pass membrane protein</topology>
    </subcellularLocation>
    <subcellularLocation>
        <location evidence="9">Golgi apparatus membrane</location>
        <topology evidence="9">Single-pass type II membrane protein</topology>
    </subcellularLocation>
    <subcellularLocation>
        <location evidence="1">Membrane</location>
        <topology evidence="1">Single-pass type II membrane protein</topology>
    </subcellularLocation>
</comment>
<protein>
    <recommendedName>
        <fullName evidence="9">Polypeptide N-acetylgalactosaminyltransferase</fullName>
        <ecNumber evidence="9">2.4.1.-</ecNumber>
    </recommendedName>
    <alternativeName>
        <fullName evidence="9">Protein-UDP acetylgalactosaminyltransferase</fullName>
    </alternativeName>
</protein>